<name>A0ABW4I1P7_9SPHN</name>
<keyword evidence="2" id="KW-0560">Oxidoreductase</keyword>
<organism evidence="2 3">
    <name type="scientific">Sphingomonas tabacisoli</name>
    <dbReference type="NCBI Taxonomy" id="2249466"/>
    <lineage>
        <taxon>Bacteria</taxon>
        <taxon>Pseudomonadati</taxon>
        <taxon>Pseudomonadota</taxon>
        <taxon>Alphaproteobacteria</taxon>
        <taxon>Sphingomonadales</taxon>
        <taxon>Sphingomonadaceae</taxon>
        <taxon>Sphingomonas</taxon>
    </lineage>
</organism>
<dbReference type="InterPro" id="IPR011008">
    <property type="entry name" value="Dimeric_a/b-barrel"/>
</dbReference>
<feature type="domain" description="ABM" evidence="1">
    <location>
        <begin position="1"/>
        <end position="57"/>
    </location>
</feature>
<dbReference type="Gene3D" id="3.30.70.100">
    <property type="match status" value="1"/>
</dbReference>
<gene>
    <name evidence="2" type="ORF">ACFSCW_06540</name>
</gene>
<dbReference type="SUPFAM" id="SSF54909">
    <property type="entry name" value="Dimeric alpha+beta barrel"/>
    <property type="match status" value="1"/>
</dbReference>
<evidence type="ECO:0000259" key="1">
    <source>
        <dbReference type="Pfam" id="PF03992"/>
    </source>
</evidence>
<protein>
    <submittedName>
        <fullName evidence="2">Quinol monooxygenase</fullName>
        <ecNumber evidence="2">1.-.-.-</ecNumber>
    </submittedName>
</protein>
<proteinExistence type="predicted"/>
<evidence type="ECO:0000313" key="3">
    <source>
        <dbReference type="Proteomes" id="UP001597115"/>
    </source>
</evidence>
<dbReference type="EMBL" id="JBHUDY010000001">
    <property type="protein sequence ID" value="MFD1611457.1"/>
    <property type="molecule type" value="Genomic_DNA"/>
</dbReference>
<accession>A0ABW4I1P7</accession>
<keyword evidence="3" id="KW-1185">Reference proteome</keyword>
<sequence>MTAAPGKSDDLCAALEELANAVPGLPGLIEVDILHDVVSPADHLFIEKWCSAGAYRGSSKAIPKSLFGAVMAAITQKPESSTFASLILTPGQLASR</sequence>
<dbReference type="Proteomes" id="UP001597115">
    <property type="component" value="Unassembled WGS sequence"/>
</dbReference>
<reference evidence="3" key="1">
    <citation type="journal article" date="2019" name="Int. J. Syst. Evol. Microbiol.">
        <title>The Global Catalogue of Microorganisms (GCM) 10K type strain sequencing project: providing services to taxonomists for standard genome sequencing and annotation.</title>
        <authorList>
            <consortium name="The Broad Institute Genomics Platform"/>
            <consortium name="The Broad Institute Genome Sequencing Center for Infectious Disease"/>
            <person name="Wu L."/>
            <person name="Ma J."/>
        </authorList>
    </citation>
    <scope>NUCLEOTIDE SEQUENCE [LARGE SCALE GENOMIC DNA]</scope>
    <source>
        <strain evidence="3">CGMCC 1.16275</strain>
    </source>
</reference>
<evidence type="ECO:0000313" key="2">
    <source>
        <dbReference type="EMBL" id="MFD1611457.1"/>
    </source>
</evidence>
<dbReference type="RefSeq" id="WP_380888051.1">
    <property type="nucleotide sequence ID" value="NZ_JBHUDY010000001.1"/>
</dbReference>
<dbReference type="InterPro" id="IPR007138">
    <property type="entry name" value="ABM_dom"/>
</dbReference>
<keyword evidence="2" id="KW-0503">Monooxygenase</keyword>
<dbReference type="GO" id="GO:0004497">
    <property type="term" value="F:monooxygenase activity"/>
    <property type="evidence" value="ECO:0007669"/>
    <property type="project" value="UniProtKB-KW"/>
</dbReference>
<dbReference type="EC" id="1.-.-.-" evidence="2"/>
<comment type="caution">
    <text evidence="2">The sequence shown here is derived from an EMBL/GenBank/DDBJ whole genome shotgun (WGS) entry which is preliminary data.</text>
</comment>
<dbReference type="Pfam" id="PF03992">
    <property type="entry name" value="ABM"/>
    <property type="match status" value="1"/>
</dbReference>